<evidence type="ECO:0000256" key="1">
    <source>
        <dbReference type="ARBA" id="ARBA00010333"/>
    </source>
</evidence>
<dbReference type="AlphaFoldDB" id="A0A2W5SDF3"/>
<keyword evidence="3 5" id="KW-0732">Signal</keyword>
<dbReference type="SMART" id="SM00062">
    <property type="entry name" value="PBPb"/>
    <property type="match status" value="1"/>
</dbReference>
<reference evidence="7 8" key="1">
    <citation type="submission" date="2017-08" db="EMBL/GenBank/DDBJ databases">
        <title>Infants hospitalized years apart are colonized by the same room-sourced microbial strains.</title>
        <authorList>
            <person name="Brooks B."/>
            <person name="Olm M.R."/>
            <person name="Firek B.A."/>
            <person name="Baker R."/>
            <person name="Thomas B.C."/>
            <person name="Morowitz M.J."/>
            <person name="Banfield J.F."/>
        </authorList>
    </citation>
    <scope>NUCLEOTIDE SEQUENCE [LARGE SCALE GENOMIC DNA]</scope>
    <source>
        <strain evidence="7">S2_005_001_R2_27</strain>
    </source>
</reference>
<accession>A0A2W5SDF3</accession>
<organism evidence="7 8">
    <name type="scientific">Ancylobacter novellus</name>
    <name type="common">Thiobacillus novellus</name>
    <dbReference type="NCBI Taxonomy" id="921"/>
    <lineage>
        <taxon>Bacteria</taxon>
        <taxon>Pseudomonadati</taxon>
        <taxon>Pseudomonadota</taxon>
        <taxon>Alphaproteobacteria</taxon>
        <taxon>Hyphomicrobiales</taxon>
        <taxon>Xanthobacteraceae</taxon>
        <taxon>Ancylobacter</taxon>
    </lineage>
</organism>
<dbReference type="InterPro" id="IPR018313">
    <property type="entry name" value="SBP_3_CS"/>
</dbReference>
<sequence length="275" mass="29811">MKTTILTIAAALAVTLGIGAASADTLADVKSKGTLTIGVKNDYPPYGLLNDKGEIVGFEVDLGKYIAKELLGPDGKVELVPVVAANRIEFLNSGRIDIILATLGVTAERAKVIDFSEYYVSAPGPSVIAPKAATFSKWEQLKGLTLCGIQGSYYNKHLTEDLGIQLTAFKTQPEAYRALKDNRCVGFVFDDMTLRKKTEEAEWADYKVAVDPYEYIPQAAGIRKGDDAFREAVNKAITKAEAEGKLIEWETTYGMPHAAYIAERAKAAAAKLKQP</sequence>
<dbReference type="InterPro" id="IPR001638">
    <property type="entry name" value="Solute-binding_3/MltF_N"/>
</dbReference>
<dbReference type="SUPFAM" id="SSF53850">
    <property type="entry name" value="Periplasmic binding protein-like II"/>
    <property type="match status" value="1"/>
</dbReference>
<dbReference type="CDD" id="cd13693">
    <property type="entry name" value="PBP2_polar_AA"/>
    <property type="match status" value="1"/>
</dbReference>
<dbReference type="EMBL" id="QFQD01000057">
    <property type="protein sequence ID" value="PZQ80777.1"/>
    <property type="molecule type" value="Genomic_DNA"/>
</dbReference>
<evidence type="ECO:0000256" key="3">
    <source>
        <dbReference type="ARBA" id="ARBA00022729"/>
    </source>
</evidence>
<keyword evidence="2" id="KW-0813">Transport</keyword>
<dbReference type="Pfam" id="PF00497">
    <property type="entry name" value="SBP_bac_3"/>
    <property type="match status" value="1"/>
</dbReference>
<name>A0A2W5SDF3_ANCNO</name>
<proteinExistence type="inferred from homology"/>
<feature type="chain" id="PRO_5015840501" evidence="5">
    <location>
        <begin position="24"/>
        <end position="275"/>
    </location>
</feature>
<comment type="similarity">
    <text evidence="1 4">Belongs to the bacterial solute-binding protein 3 family.</text>
</comment>
<dbReference type="Proteomes" id="UP000248887">
    <property type="component" value="Unassembled WGS sequence"/>
</dbReference>
<dbReference type="PANTHER" id="PTHR30085:SF6">
    <property type="entry name" value="ABC TRANSPORTER GLUTAMINE-BINDING PROTEIN GLNH"/>
    <property type="match status" value="1"/>
</dbReference>
<comment type="caution">
    <text evidence="7">The sequence shown here is derived from an EMBL/GenBank/DDBJ whole genome shotgun (WGS) entry which is preliminary data.</text>
</comment>
<feature type="signal peptide" evidence="5">
    <location>
        <begin position="1"/>
        <end position="23"/>
    </location>
</feature>
<evidence type="ECO:0000256" key="5">
    <source>
        <dbReference type="SAM" id="SignalP"/>
    </source>
</evidence>
<evidence type="ECO:0000256" key="4">
    <source>
        <dbReference type="RuleBase" id="RU003744"/>
    </source>
</evidence>
<gene>
    <name evidence="7" type="ORF">DI549_16295</name>
</gene>
<evidence type="ECO:0000313" key="8">
    <source>
        <dbReference type="Proteomes" id="UP000248887"/>
    </source>
</evidence>
<dbReference type="GO" id="GO:0030288">
    <property type="term" value="C:outer membrane-bounded periplasmic space"/>
    <property type="evidence" value="ECO:0007669"/>
    <property type="project" value="TreeGrafter"/>
</dbReference>
<evidence type="ECO:0000259" key="6">
    <source>
        <dbReference type="SMART" id="SM00062"/>
    </source>
</evidence>
<evidence type="ECO:0000313" key="7">
    <source>
        <dbReference type="EMBL" id="PZQ80777.1"/>
    </source>
</evidence>
<feature type="domain" description="Solute-binding protein family 3/N-terminal" evidence="6">
    <location>
        <begin position="34"/>
        <end position="256"/>
    </location>
</feature>
<dbReference type="GO" id="GO:0005576">
    <property type="term" value="C:extracellular region"/>
    <property type="evidence" value="ECO:0007669"/>
    <property type="project" value="TreeGrafter"/>
</dbReference>
<dbReference type="GO" id="GO:0006865">
    <property type="term" value="P:amino acid transport"/>
    <property type="evidence" value="ECO:0007669"/>
    <property type="project" value="TreeGrafter"/>
</dbReference>
<dbReference type="Gene3D" id="3.40.190.10">
    <property type="entry name" value="Periplasmic binding protein-like II"/>
    <property type="match status" value="2"/>
</dbReference>
<protein>
    <submittedName>
        <fullName evidence="7">ABC transporter substrate-binding protein</fullName>
    </submittedName>
</protein>
<evidence type="ECO:0000256" key="2">
    <source>
        <dbReference type="ARBA" id="ARBA00022448"/>
    </source>
</evidence>
<dbReference type="InterPro" id="IPR051455">
    <property type="entry name" value="Bact_solute-bind_prot3"/>
</dbReference>
<dbReference type="PANTHER" id="PTHR30085">
    <property type="entry name" value="AMINO ACID ABC TRANSPORTER PERMEASE"/>
    <property type="match status" value="1"/>
</dbReference>
<dbReference type="PROSITE" id="PS01039">
    <property type="entry name" value="SBP_BACTERIAL_3"/>
    <property type="match status" value="1"/>
</dbReference>